<comment type="caution">
    <text evidence="3">The sequence shown here is derived from an EMBL/GenBank/DDBJ whole genome shotgun (WGS) entry which is preliminary data.</text>
</comment>
<feature type="region of interest" description="Disordered" evidence="1">
    <location>
        <begin position="1"/>
        <end position="62"/>
    </location>
</feature>
<evidence type="ECO:0000313" key="4">
    <source>
        <dbReference type="Proteomes" id="UP000618795"/>
    </source>
</evidence>
<keyword evidence="2" id="KW-0812">Transmembrane</keyword>
<accession>A0A918IEC2</accession>
<evidence type="ECO:0000256" key="1">
    <source>
        <dbReference type="SAM" id="MobiDB-lite"/>
    </source>
</evidence>
<name>A0A918IEC2_9ACTN</name>
<feature type="region of interest" description="Disordered" evidence="1">
    <location>
        <begin position="241"/>
        <end position="308"/>
    </location>
</feature>
<dbReference type="EMBL" id="BMTD01000012">
    <property type="protein sequence ID" value="GGV08021.1"/>
    <property type="molecule type" value="Genomic_DNA"/>
</dbReference>
<evidence type="ECO:0000256" key="2">
    <source>
        <dbReference type="SAM" id="Phobius"/>
    </source>
</evidence>
<keyword evidence="2" id="KW-0472">Membrane</keyword>
<feature type="region of interest" description="Disordered" evidence="1">
    <location>
        <begin position="148"/>
        <end position="195"/>
    </location>
</feature>
<keyword evidence="2" id="KW-1133">Transmembrane helix</keyword>
<feature type="compositionally biased region" description="Low complexity" evidence="1">
    <location>
        <begin position="278"/>
        <end position="288"/>
    </location>
</feature>
<reference evidence="3" key="2">
    <citation type="submission" date="2020-09" db="EMBL/GenBank/DDBJ databases">
        <authorList>
            <person name="Sun Q."/>
            <person name="Ohkuma M."/>
        </authorList>
    </citation>
    <scope>NUCLEOTIDE SEQUENCE</scope>
    <source>
        <strain evidence="3">JCM 4369</strain>
    </source>
</reference>
<feature type="transmembrane region" description="Helical" evidence="2">
    <location>
        <begin position="124"/>
        <end position="144"/>
    </location>
</feature>
<protein>
    <submittedName>
        <fullName evidence="3">Uncharacterized protein</fullName>
    </submittedName>
</protein>
<feature type="compositionally biased region" description="Basic and acidic residues" evidence="1">
    <location>
        <begin position="1"/>
        <end position="14"/>
    </location>
</feature>
<reference evidence="3" key="1">
    <citation type="journal article" date="2014" name="Int. J. Syst. Evol. Microbiol.">
        <title>Complete genome sequence of Corynebacterium casei LMG S-19264T (=DSM 44701T), isolated from a smear-ripened cheese.</title>
        <authorList>
            <consortium name="US DOE Joint Genome Institute (JGI-PGF)"/>
            <person name="Walter F."/>
            <person name="Albersmeier A."/>
            <person name="Kalinowski J."/>
            <person name="Ruckert C."/>
        </authorList>
    </citation>
    <scope>NUCLEOTIDE SEQUENCE</scope>
    <source>
        <strain evidence="3">JCM 4369</strain>
    </source>
</reference>
<feature type="compositionally biased region" description="Gly residues" evidence="1">
    <location>
        <begin position="293"/>
        <end position="308"/>
    </location>
</feature>
<keyword evidence="4" id="KW-1185">Reference proteome</keyword>
<organism evidence="3 4">
    <name type="scientific">Streptomyces filipinensis</name>
    <dbReference type="NCBI Taxonomy" id="66887"/>
    <lineage>
        <taxon>Bacteria</taxon>
        <taxon>Bacillati</taxon>
        <taxon>Actinomycetota</taxon>
        <taxon>Actinomycetes</taxon>
        <taxon>Kitasatosporales</taxon>
        <taxon>Streptomycetaceae</taxon>
        <taxon>Streptomyces</taxon>
    </lineage>
</organism>
<proteinExistence type="predicted"/>
<sequence length="308" mass="30732">MNDAGGLERPERAGRGTPPHQNGRTGTEAGMGERLSRDGVPVRHRHARPGRTGPGPSGTHDSAALETALASALRTDRLDPEAEQRALAVFRAAAQGAGARRTRTRRRDDWRPAEERRVRRPVRLTFGAAFASLALGGVAVAAIGSAGSPEGGAGAGRKTAPPSAVAPHQPGGTASPASSGGPRPAGRPSPGQDTEAHCRAYERVDQHGKALDATAWRGLVTAAGGKDKVAAYCSEQLTRATAEPRGSAGTGRPGKRAAHPGNGTAGDTGVPGHGASGTGTSAAHPGSTHDTAGNGGANGGGKGGGGHP</sequence>
<feature type="compositionally biased region" description="Low complexity" evidence="1">
    <location>
        <begin position="170"/>
        <end position="191"/>
    </location>
</feature>
<evidence type="ECO:0000313" key="3">
    <source>
        <dbReference type="EMBL" id="GGV08021.1"/>
    </source>
</evidence>
<dbReference type="AlphaFoldDB" id="A0A918IEC2"/>
<feature type="compositionally biased region" description="Gly residues" evidence="1">
    <location>
        <begin position="263"/>
        <end position="277"/>
    </location>
</feature>
<gene>
    <name evidence="3" type="ORF">GCM10010260_52390</name>
</gene>
<dbReference type="Proteomes" id="UP000618795">
    <property type="component" value="Unassembled WGS sequence"/>
</dbReference>